<evidence type="ECO:0000256" key="1">
    <source>
        <dbReference type="ARBA" id="ARBA00022857"/>
    </source>
</evidence>
<keyword evidence="2" id="KW-0560">Oxidoreductase</keyword>
<gene>
    <name evidence="4" type="ORF">B0J13DRAFT_505451</name>
</gene>
<dbReference type="OrthoDB" id="9974981at2759"/>
<keyword evidence="5" id="KW-1185">Reference proteome</keyword>
<dbReference type="EMBL" id="JAGMUU010000014">
    <property type="protein sequence ID" value="KAH7140014.1"/>
    <property type="molecule type" value="Genomic_DNA"/>
</dbReference>
<protein>
    <recommendedName>
        <fullName evidence="3">NmrA-like domain-containing protein</fullName>
    </recommendedName>
</protein>
<dbReference type="InterPro" id="IPR051609">
    <property type="entry name" value="NmrA/Isoflavone_reductase-like"/>
</dbReference>
<dbReference type="GO" id="GO:0016491">
    <property type="term" value="F:oxidoreductase activity"/>
    <property type="evidence" value="ECO:0007669"/>
    <property type="project" value="UniProtKB-KW"/>
</dbReference>
<dbReference type="Gene3D" id="3.40.50.720">
    <property type="entry name" value="NAD(P)-binding Rossmann-like Domain"/>
    <property type="match status" value="1"/>
</dbReference>
<dbReference type="Proteomes" id="UP000717696">
    <property type="component" value="Unassembled WGS sequence"/>
</dbReference>
<evidence type="ECO:0000313" key="4">
    <source>
        <dbReference type="EMBL" id="KAH7140014.1"/>
    </source>
</evidence>
<dbReference type="InterPro" id="IPR036291">
    <property type="entry name" value="NAD(P)-bd_dom_sf"/>
</dbReference>
<feature type="domain" description="NmrA-like" evidence="3">
    <location>
        <begin position="4"/>
        <end position="240"/>
    </location>
</feature>
<dbReference type="PANTHER" id="PTHR47706:SF9">
    <property type="entry name" value="NMRA-LIKE DOMAIN-CONTAINING PROTEIN-RELATED"/>
    <property type="match status" value="1"/>
</dbReference>
<proteinExistence type="predicted"/>
<dbReference type="PANTHER" id="PTHR47706">
    <property type="entry name" value="NMRA-LIKE FAMILY PROTEIN"/>
    <property type="match status" value="1"/>
</dbReference>
<evidence type="ECO:0000256" key="2">
    <source>
        <dbReference type="ARBA" id="ARBA00023002"/>
    </source>
</evidence>
<dbReference type="Pfam" id="PF05368">
    <property type="entry name" value="NmrA"/>
    <property type="match status" value="1"/>
</dbReference>
<sequence length="296" mass="31598">MAIQKVAVVGASGNLGTEIVKELLNAGFDVTVITRNESKATFPDNVTVKRADLSSIDSVTEAFSGQDAVISTAASAASGAQKTLIDAAIAAKVPRFIPSEFGIETRKYRDTKIGGLVGAKVKNTDYLIELAGKHDWFSWTGLSNGLFFDWTLKRGNTFVDPKNHKFTLVDSGNEPFSASTLGFIGKAVVGILKNPAETANKYLSVAGNVVSQNDILQAVEKYTGTKFDITHKTGAELEKIGDEKLAKGDFSAFGPYLESFLFSDGSGHGLKPEDSANELLGLKQEPLEETIKNALG</sequence>
<reference evidence="4" key="1">
    <citation type="journal article" date="2021" name="Nat. Commun.">
        <title>Genetic determinants of endophytism in the Arabidopsis root mycobiome.</title>
        <authorList>
            <person name="Mesny F."/>
            <person name="Miyauchi S."/>
            <person name="Thiergart T."/>
            <person name="Pickel B."/>
            <person name="Atanasova L."/>
            <person name="Karlsson M."/>
            <person name="Huettel B."/>
            <person name="Barry K.W."/>
            <person name="Haridas S."/>
            <person name="Chen C."/>
            <person name="Bauer D."/>
            <person name="Andreopoulos W."/>
            <person name="Pangilinan J."/>
            <person name="LaButti K."/>
            <person name="Riley R."/>
            <person name="Lipzen A."/>
            <person name="Clum A."/>
            <person name="Drula E."/>
            <person name="Henrissat B."/>
            <person name="Kohler A."/>
            <person name="Grigoriev I.V."/>
            <person name="Martin F.M."/>
            <person name="Hacquard S."/>
        </authorList>
    </citation>
    <scope>NUCLEOTIDE SEQUENCE</scope>
    <source>
        <strain evidence="4">MPI-CAGE-AT-0021</strain>
    </source>
</reference>
<dbReference type="InterPro" id="IPR045312">
    <property type="entry name" value="PCBER-like"/>
</dbReference>
<evidence type="ECO:0000313" key="5">
    <source>
        <dbReference type="Proteomes" id="UP000717696"/>
    </source>
</evidence>
<dbReference type="AlphaFoldDB" id="A0A9P9J3K1"/>
<dbReference type="SUPFAM" id="SSF51735">
    <property type="entry name" value="NAD(P)-binding Rossmann-fold domains"/>
    <property type="match status" value="1"/>
</dbReference>
<dbReference type="InterPro" id="IPR008030">
    <property type="entry name" value="NmrA-like"/>
</dbReference>
<organism evidence="4 5">
    <name type="scientific">Dactylonectria estremocensis</name>
    <dbReference type="NCBI Taxonomy" id="1079267"/>
    <lineage>
        <taxon>Eukaryota</taxon>
        <taxon>Fungi</taxon>
        <taxon>Dikarya</taxon>
        <taxon>Ascomycota</taxon>
        <taxon>Pezizomycotina</taxon>
        <taxon>Sordariomycetes</taxon>
        <taxon>Hypocreomycetidae</taxon>
        <taxon>Hypocreales</taxon>
        <taxon>Nectriaceae</taxon>
        <taxon>Dactylonectria</taxon>
    </lineage>
</organism>
<accession>A0A9P9J3K1</accession>
<dbReference type="CDD" id="cd05259">
    <property type="entry name" value="PCBER_SDR_a"/>
    <property type="match status" value="1"/>
</dbReference>
<keyword evidence="1" id="KW-0521">NADP</keyword>
<comment type="caution">
    <text evidence="4">The sequence shown here is derived from an EMBL/GenBank/DDBJ whole genome shotgun (WGS) entry which is preliminary data.</text>
</comment>
<name>A0A9P9J3K1_9HYPO</name>
<evidence type="ECO:0000259" key="3">
    <source>
        <dbReference type="Pfam" id="PF05368"/>
    </source>
</evidence>
<dbReference type="Gene3D" id="3.90.25.10">
    <property type="entry name" value="UDP-galactose 4-epimerase, domain 1"/>
    <property type="match status" value="1"/>
</dbReference>